<dbReference type="OrthoDB" id="9872712at2"/>
<comment type="caution">
    <text evidence="2">The sequence shown here is derived from an EMBL/GenBank/DDBJ whole genome shotgun (WGS) entry which is preliminary data.</text>
</comment>
<keyword evidence="1" id="KW-0812">Transmembrane</keyword>
<keyword evidence="1" id="KW-1133">Transmembrane helix</keyword>
<accession>A0A502DW93</accession>
<gene>
    <name evidence="2" type="ORF">EAH81_27515</name>
</gene>
<proteinExistence type="predicted"/>
<dbReference type="RefSeq" id="WP_140512092.1">
    <property type="nucleotide sequence ID" value="NZ_RCZH01000035.1"/>
</dbReference>
<reference evidence="2 3" key="1">
    <citation type="journal article" date="2019" name="Environ. Microbiol.">
        <title>Species interactions and distinct microbial communities in high Arctic permafrost affected cryosols are associated with the CH4 and CO2 gas fluxes.</title>
        <authorList>
            <person name="Altshuler I."/>
            <person name="Hamel J."/>
            <person name="Turney S."/>
            <person name="Magnuson E."/>
            <person name="Levesque R."/>
            <person name="Greer C."/>
            <person name="Whyte L.G."/>
        </authorList>
    </citation>
    <scope>NUCLEOTIDE SEQUENCE [LARGE SCALE GENOMIC DNA]</scope>
    <source>
        <strain evidence="2 3">42</strain>
    </source>
</reference>
<sequence>MNKPLTILVRIFLVGVTLLCLGAYMLSRHYDREWDKDHPKTKSMDELKTWAQTAIVQKYCEQYAFAKSFSNETKREKELYYVESTQAIYVPQVVRNVIEDNDLPDSYVDELRSYVDAEIDKCK</sequence>
<evidence type="ECO:0000313" key="3">
    <source>
        <dbReference type="Proteomes" id="UP000319700"/>
    </source>
</evidence>
<feature type="transmembrane region" description="Helical" evidence="1">
    <location>
        <begin position="6"/>
        <end position="26"/>
    </location>
</feature>
<name>A0A502DW93_9FLAO</name>
<dbReference type="EMBL" id="RCZH01000035">
    <property type="protein sequence ID" value="TPG29653.1"/>
    <property type="molecule type" value="Genomic_DNA"/>
</dbReference>
<evidence type="ECO:0000256" key="1">
    <source>
        <dbReference type="SAM" id="Phobius"/>
    </source>
</evidence>
<evidence type="ECO:0000313" key="2">
    <source>
        <dbReference type="EMBL" id="TPG29653.1"/>
    </source>
</evidence>
<protein>
    <submittedName>
        <fullName evidence="2">Uncharacterized protein</fullName>
    </submittedName>
</protein>
<dbReference type="AlphaFoldDB" id="A0A502DW93"/>
<organism evidence="2 3">
    <name type="scientific">Flavobacterium pectinovorum</name>
    <dbReference type="NCBI Taxonomy" id="29533"/>
    <lineage>
        <taxon>Bacteria</taxon>
        <taxon>Pseudomonadati</taxon>
        <taxon>Bacteroidota</taxon>
        <taxon>Flavobacteriia</taxon>
        <taxon>Flavobacteriales</taxon>
        <taxon>Flavobacteriaceae</taxon>
        <taxon>Flavobacterium</taxon>
    </lineage>
</organism>
<keyword evidence="3" id="KW-1185">Reference proteome</keyword>
<keyword evidence="1" id="KW-0472">Membrane</keyword>
<dbReference type="Proteomes" id="UP000319700">
    <property type="component" value="Unassembled WGS sequence"/>
</dbReference>